<dbReference type="Pfam" id="PF13362">
    <property type="entry name" value="Toprim_3"/>
    <property type="match status" value="1"/>
</dbReference>
<evidence type="ECO:0000313" key="2">
    <source>
        <dbReference type="EMBL" id="TBM41385.1"/>
    </source>
</evidence>
<dbReference type="InterPro" id="IPR006171">
    <property type="entry name" value="TOPRIM_dom"/>
</dbReference>
<accession>A0A7Z7VMT1</accession>
<organism evidence="2 3">
    <name type="scientific">Vibrio cholerae</name>
    <dbReference type="NCBI Taxonomy" id="666"/>
    <lineage>
        <taxon>Bacteria</taxon>
        <taxon>Pseudomonadati</taxon>
        <taxon>Pseudomonadota</taxon>
        <taxon>Gammaproteobacteria</taxon>
        <taxon>Vibrionales</taxon>
        <taxon>Vibrionaceae</taxon>
        <taxon>Vibrio</taxon>
    </lineage>
</organism>
<proteinExistence type="predicted"/>
<feature type="domain" description="Toprim" evidence="1">
    <location>
        <begin position="278"/>
        <end position="366"/>
    </location>
</feature>
<dbReference type="AlphaFoldDB" id="A0A7Z7VMT1"/>
<dbReference type="RefSeq" id="WP_114709176.1">
    <property type="nucleotide sequence ID" value="NZ_JACWKW010000009.1"/>
</dbReference>
<dbReference type="Proteomes" id="UP000294145">
    <property type="component" value="Unassembled WGS sequence"/>
</dbReference>
<gene>
    <name evidence="2" type="ORF">EYB64_12480</name>
</gene>
<name>A0A7Z7VMT1_VIBCL</name>
<dbReference type="EMBL" id="SISP01000020">
    <property type="protein sequence ID" value="TBM41385.1"/>
    <property type="molecule type" value="Genomic_DNA"/>
</dbReference>
<evidence type="ECO:0000313" key="3">
    <source>
        <dbReference type="Proteomes" id="UP000294145"/>
    </source>
</evidence>
<sequence length="381" mass="42855">MYKLPFNQWLNQRYDSPKAILFDVLSDLSQWAATYDALIDTETLNRLDNHHFNGNAKSFYLKNREGKNNQKQWGSIILGETNNIGKSTPVLIPIFLIQTYRTGMRGTFSTASFLWKKYHQESGNQDSSKPLPKKTTYTDKCVQLTNEQDKHRHLLQRMTDAAHEAAEAVTARIMDASRPISRLPEYFLECNLPESVCGELRVLEQSIQARLFSRSKEQWIQTVIYPRDIIVPIINLESGQYVNCQTISPRRNGLKKFLPGGFIEGAFSPINNLADAWVISEGYRTGLAINALDNVNVAVALSANNVPKVAKALRNVLGHDVPIFTATDNDNDGRIYASKAENESGTKRIREPDLFEGADWADVTKAFGLARAATAYHANKS</sequence>
<evidence type="ECO:0000259" key="1">
    <source>
        <dbReference type="Pfam" id="PF13362"/>
    </source>
</evidence>
<reference evidence="2 3" key="1">
    <citation type="submission" date="2019-02" db="EMBL/GenBank/DDBJ databases">
        <title>Genomic plasticity associated with the antimicrobial resistance in Vibrio cholerae.</title>
        <authorList>
            <person name="Verma J."/>
            <person name="Bag S."/>
            <person name="Saha B."/>
            <person name="Kumar P."/>
            <person name="Ghosh T.S."/>
            <person name="Dayal M."/>
            <person name="Senapati T."/>
            <person name="Mehra S."/>
            <person name="Dey P."/>
            <person name="Desigamani A."/>
            <person name="Kumar D."/>
            <person name="Rana P."/>
            <person name="Kumar B."/>
            <person name="Maiti T.K."/>
            <person name="Sharma N.C."/>
            <person name="Bhadra R.K."/>
            <person name="Mutreja A."/>
            <person name="Nair G.B."/>
            <person name="Ramamurthy T."/>
            <person name="Das B."/>
        </authorList>
    </citation>
    <scope>NUCLEOTIDE SEQUENCE [LARGE SCALE GENOMIC DNA]</scope>
    <source>
        <strain evidence="2 3">IDH06781</strain>
    </source>
</reference>
<comment type="caution">
    <text evidence="2">The sequence shown here is derived from an EMBL/GenBank/DDBJ whole genome shotgun (WGS) entry which is preliminary data.</text>
</comment>
<protein>
    <recommendedName>
        <fullName evidence="1">Toprim domain-containing protein</fullName>
    </recommendedName>
</protein>